<evidence type="ECO:0000313" key="2">
    <source>
        <dbReference type="EMBL" id="BCE48775.1"/>
    </source>
</evidence>
<reference evidence="3" key="2">
    <citation type="submission" date="2020-05" db="EMBL/GenBank/DDBJ databases">
        <title>Complete genome sequence of Bradyrhizobium diazoefficiens XF10 isolated from soybean nodule.</title>
        <authorList>
            <person name="Noda R."/>
            <person name="Kakizaki K."/>
            <person name="Minamisawa K."/>
        </authorList>
    </citation>
    <scope>NUCLEOTIDE SEQUENCE</scope>
    <source>
        <strain evidence="3">XF10</strain>
    </source>
</reference>
<dbReference type="EMBL" id="AP023091">
    <property type="protein sequence ID" value="BCE22510.1"/>
    <property type="molecule type" value="Genomic_DNA"/>
</dbReference>
<dbReference type="EMBL" id="AP023094">
    <property type="protein sequence ID" value="BCE48775.1"/>
    <property type="molecule type" value="Genomic_DNA"/>
</dbReference>
<sequence>MPRPARRHTPTHVDGRPVKITFGEMREMGLRGVLVYCHCGHHIALSADRWPDDVRLSGIEPRFVCAGCGRRGAEVRPDFESGMPPQFASSNARETAAKRPYFACELMKRELSAIGYIAGLAAYRVPRA</sequence>
<reference evidence="2" key="3">
    <citation type="submission" date="2020-05" db="EMBL/GenBank/DDBJ databases">
        <title>Complete genome sequence of Bradyrhizobium diazoefficiens XF4 isolated from soybean nodule.</title>
        <authorList>
            <person name="Noda R."/>
            <person name="Kakizaki K."/>
            <person name="Minamisawa K."/>
        </authorList>
    </citation>
    <scope>NUCLEOTIDE SEQUENCE</scope>
    <source>
        <strain evidence="2">XF4</strain>
    </source>
</reference>
<organism evidence="1">
    <name type="scientific">Bradyrhizobium diazoefficiens</name>
    <dbReference type="NCBI Taxonomy" id="1355477"/>
    <lineage>
        <taxon>Bacteria</taxon>
        <taxon>Pseudomonadati</taxon>
        <taxon>Pseudomonadota</taxon>
        <taxon>Alphaproteobacteria</taxon>
        <taxon>Hyphomicrobiales</taxon>
        <taxon>Nitrobacteraceae</taxon>
        <taxon>Bradyrhizobium</taxon>
    </lineage>
</organism>
<accession>A0A809X5T9</accession>
<evidence type="ECO:0000313" key="1">
    <source>
        <dbReference type="EMBL" id="BCE22510.1"/>
    </source>
</evidence>
<protein>
    <submittedName>
        <fullName evidence="1">Uncharacterized protein</fullName>
    </submittedName>
</protein>
<dbReference type="EMBL" id="AP023099">
    <property type="protein sequence ID" value="BCE92289.1"/>
    <property type="molecule type" value="Genomic_DNA"/>
</dbReference>
<proteinExistence type="predicted"/>
<reference evidence="1" key="1">
    <citation type="submission" date="2020-05" db="EMBL/GenBank/DDBJ databases">
        <title>Complete genome sequence of Bradyrhizobium diazoefficiens XF1 isolated from soybean nodule.</title>
        <authorList>
            <person name="Noda R."/>
            <person name="Kakizaki K."/>
            <person name="Minamisawa K."/>
        </authorList>
    </citation>
    <scope>NUCLEOTIDE SEQUENCE</scope>
    <source>
        <strain evidence="1">XF1</strain>
    </source>
</reference>
<name>A0A809X5T9_9BRAD</name>
<dbReference type="AlphaFoldDB" id="A0A809X5T9"/>
<evidence type="ECO:0000313" key="3">
    <source>
        <dbReference type="EMBL" id="BCE92289.1"/>
    </source>
</evidence>
<gene>
    <name evidence="3" type="ORF">XF10B_50870</name>
    <name evidence="1" type="ORF">XF1B_51910</name>
    <name evidence="2" type="ORF">XF4B_51240</name>
</gene>